<dbReference type="InterPro" id="IPR036291">
    <property type="entry name" value="NAD(P)-bd_dom_sf"/>
</dbReference>
<dbReference type="EMBL" id="JAIMJA010000001">
    <property type="protein sequence ID" value="MCE2593394.1"/>
    <property type="molecule type" value="Genomic_DNA"/>
</dbReference>
<dbReference type="InterPro" id="IPR001509">
    <property type="entry name" value="Epimerase_deHydtase"/>
</dbReference>
<evidence type="ECO:0000313" key="5">
    <source>
        <dbReference type="Proteomes" id="UP001201273"/>
    </source>
</evidence>
<evidence type="ECO:0000256" key="1">
    <source>
        <dbReference type="ARBA" id="ARBA00009353"/>
    </source>
</evidence>
<dbReference type="PANTHER" id="PTHR11092:SF0">
    <property type="entry name" value="EPIMERASE FAMILY PROTEIN SDR39U1"/>
    <property type="match status" value="1"/>
</dbReference>
<dbReference type="Proteomes" id="UP001201273">
    <property type="component" value="Unassembled WGS sequence"/>
</dbReference>
<organism evidence="4 5">
    <name type="scientific">Motilimonas cestriensis</name>
    <dbReference type="NCBI Taxonomy" id="2742685"/>
    <lineage>
        <taxon>Bacteria</taxon>
        <taxon>Pseudomonadati</taxon>
        <taxon>Pseudomonadota</taxon>
        <taxon>Gammaproteobacteria</taxon>
        <taxon>Alteromonadales</taxon>
        <taxon>Alteromonadales genera incertae sedis</taxon>
        <taxon>Motilimonas</taxon>
    </lineage>
</organism>
<evidence type="ECO:0000259" key="3">
    <source>
        <dbReference type="Pfam" id="PF08338"/>
    </source>
</evidence>
<dbReference type="Gene3D" id="3.40.50.720">
    <property type="entry name" value="NAD(P)-binding Rossmann-like Domain"/>
    <property type="match status" value="1"/>
</dbReference>
<dbReference type="RefSeq" id="WP_233051006.1">
    <property type="nucleotide sequence ID" value="NZ_JAIMJA010000001.1"/>
</dbReference>
<dbReference type="Pfam" id="PF01370">
    <property type="entry name" value="Epimerase"/>
    <property type="match status" value="1"/>
</dbReference>
<accession>A0ABS8W380</accession>
<comment type="caution">
    <text evidence="4">The sequence shown here is derived from an EMBL/GenBank/DDBJ whole genome shotgun (WGS) entry which is preliminary data.</text>
</comment>
<feature type="domain" description="DUF1731" evidence="3">
    <location>
        <begin position="249"/>
        <end position="295"/>
    </location>
</feature>
<protein>
    <submittedName>
        <fullName evidence="4">TIGR01777 family oxidoreductase</fullName>
    </submittedName>
</protein>
<proteinExistence type="inferred from homology"/>
<dbReference type="SUPFAM" id="SSF51735">
    <property type="entry name" value="NAD(P)-binding Rossmann-fold domains"/>
    <property type="match status" value="1"/>
</dbReference>
<name>A0ABS8W380_9GAMM</name>
<gene>
    <name evidence="4" type="ORF">K6Y31_00985</name>
</gene>
<dbReference type="Pfam" id="PF08338">
    <property type="entry name" value="DUF1731"/>
    <property type="match status" value="1"/>
</dbReference>
<comment type="similarity">
    <text evidence="1">Belongs to the NAD(P)-dependent epimerase/dehydratase family. SDR39U1 subfamily.</text>
</comment>
<dbReference type="CDD" id="cd05242">
    <property type="entry name" value="SDR_a8"/>
    <property type="match status" value="1"/>
</dbReference>
<dbReference type="InterPro" id="IPR010099">
    <property type="entry name" value="SDR39U1"/>
</dbReference>
<reference evidence="4 5" key="1">
    <citation type="journal article" date="2022" name="Environ. Microbiol. Rep.">
        <title>Eco-phylogenetic analyses reveal divergent evolution of vitamin B12 metabolism in the marine bacterial family 'Psychromonadaceae'.</title>
        <authorList>
            <person name="Jin X."/>
            <person name="Yang Y."/>
            <person name="Cao H."/>
            <person name="Gao B."/>
            <person name="Zhao Z."/>
        </authorList>
    </citation>
    <scope>NUCLEOTIDE SEQUENCE [LARGE SCALE GENOMIC DNA]</scope>
    <source>
        <strain evidence="4 5">MKS20</strain>
    </source>
</reference>
<evidence type="ECO:0000313" key="4">
    <source>
        <dbReference type="EMBL" id="MCE2593394.1"/>
    </source>
</evidence>
<dbReference type="InterPro" id="IPR013549">
    <property type="entry name" value="DUF1731"/>
</dbReference>
<dbReference type="PANTHER" id="PTHR11092">
    <property type="entry name" value="SUGAR NUCLEOTIDE EPIMERASE RELATED"/>
    <property type="match status" value="1"/>
</dbReference>
<dbReference type="NCBIfam" id="TIGR01777">
    <property type="entry name" value="yfcH"/>
    <property type="match status" value="1"/>
</dbReference>
<keyword evidence="5" id="KW-1185">Reference proteome</keyword>
<sequence length="298" mass="32969">MNILITGGTGLIGQRLCKVLNSAHQLTVLSRSKHKAHSLLGSDITIIEDLASLTNLNQFDAVINLAGEPIAEKRWTEKQKHAICQSRWTITQQLVELFKASDHAPKTFISGSAIGIYGRQNAQPITEDFDQYNQEFSHTICQQWEDIANQAQPHTRVCNLRTGIVLSQQGGALKKMLPPFKMGVGGRIGSGQQFMSWIHIDDMVNGIIWLLEHDALSGAFNFTAPKPVTNKTFSLELAATLNRPAFCPVPATVLKVLLGEMSDLLLYGQNVLPEKLSQSGYQFKHPDIKEALQDLLSK</sequence>
<feature type="domain" description="NAD-dependent epimerase/dehydratase" evidence="2">
    <location>
        <begin position="3"/>
        <end position="214"/>
    </location>
</feature>
<evidence type="ECO:0000259" key="2">
    <source>
        <dbReference type="Pfam" id="PF01370"/>
    </source>
</evidence>